<reference evidence="1 2" key="1">
    <citation type="submission" date="2016-07" db="EMBL/GenBank/DDBJ databases">
        <title>Pervasive Adenine N6-methylation of Active Genes in Fungi.</title>
        <authorList>
            <consortium name="DOE Joint Genome Institute"/>
            <person name="Mondo S.J."/>
            <person name="Dannebaum R.O."/>
            <person name="Kuo R.C."/>
            <person name="Labutti K."/>
            <person name="Haridas S."/>
            <person name="Kuo A."/>
            <person name="Salamov A."/>
            <person name="Ahrendt S.R."/>
            <person name="Lipzen A."/>
            <person name="Sullivan W."/>
            <person name="Andreopoulos W.B."/>
            <person name="Clum A."/>
            <person name="Lindquist E."/>
            <person name="Daum C."/>
            <person name="Ramamoorthy G.K."/>
            <person name="Gryganskyi A."/>
            <person name="Culley D."/>
            <person name="Magnuson J.K."/>
            <person name="James T.Y."/>
            <person name="O'Malley M.A."/>
            <person name="Stajich J.E."/>
            <person name="Spatafora J.W."/>
            <person name="Visel A."/>
            <person name="Grigoriev I.V."/>
        </authorList>
    </citation>
    <scope>NUCLEOTIDE SEQUENCE [LARGE SCALE GENOMIC DNA]</scope>
    <source>
        <strain evidence="1 2">CBS 115471</strain>
    </source>
</reference>
<evidence type="ECO:0000313" key="1">
    <source>
        <dbReference type="EMBL" id="ORY07949.1"/>
    </source>
</evidence>
<dbReference type="OrthoDB" id="3558741at2759"/>
<organism evidence="1 2">
    <name type="scientific">Clohesyomyces aquaticus</name>
    <dbReference type="NCBI Taxonomy" id="1231657"/>
    <lineage>
        <taxon>Eukaryota</taxon>
        <taxon>Fungi</taxon>
        <taxon>Dikarya</taxon>
        <taxon>Ascomycota</taxon>
        <taxon>Pezizomycotina</taxon>
        <taxon>Dothideomycetes</taxon>
        <taxon>Pleosporomycetidae</taxon>
        <taxon>Pleosporales</taxon>
        <taxon>Lindgomycetaceae</taxon>
        <taxon>Clohesyomyces</taxon>
    </lineage>
</organism>
<comment type="caution">
    <text evidence="1">The sequence shown here is derived from an EMBL/GenBank/DDBJ whole genome shotgun (WGS) entry which is preliminary data.</text>
</comment>
<proteinExistence type="predicted"/>
<protein>
    <recommendedName>
        <fullName evidence="3">Cytidyltransferase-like domain-containing protein</fullName>
    </recommendedName>
</protein>
<keyword evidence="2" id="KW-1185">Reference proteome</keyword>
<accession>A0A1Y1ZCI1</accession>
<dbReference type="Proteomes" id="UP000193144">
    <property type="component" value="Unassembled WGS sequence"/>
</dbReference>
<evidence type="ECO:0008006" key="3">
    <source>
        <dbReference type="Google" id="ProtNLM"/>
    </source>
</evidence>
<evidence type="ECO:0000313" key="2">
    <source>
        <dbReference type="Proteomes" id="UP000193144"/>
    </source>
</evidence>
<dbReference type="AlphaFoldDB" id="A0A1Y1ZCI1"/>
<gene>
    <name evidence="1" type="ORF">BCR34DRAFT_603748</name>
</gene>
<dbReference type="EMBL" id="MCFA01000105">
    <property type="protein sequence ID" value="ORY07949.1"/>
    <property type="molecule type" value="Genomic_DNA"/>
</dbReference>
<dbReference type="SUPFAM" id="SSF52374">
    <property type="entry name" value="Nucleotidylyl transferase"/>
    <property type="match status" value="1"/>
</dbReference>
<name>A0A1Y1ZCI1_9PLEO</name>
<sequence length="209" mass="24118">MGDQDAEIFAKSTDVATSTLVKGRVNRILTFRGSSNPPHQGHEDALVMASSVESEVGFRPLVPYEEWMILSLYDDFVHRLGTDGNCQWLEQNLEMLFPDQLRDAPSNWRDEQWVRYVPTRFIGMTGGAEWLARPALKEEQLSSTRIRRILQDTDDVDEALNAVSGEALSPQILIEYIQQHKEQARVEEMLQKARVQRTQDRILYRELQE</sequence>